<gene>
    <name evidence="1" type="ORF">PTE31013_02168</name>
</gene>
<reference evidence="1 2" key="1">
    <citation type="submission" date="2019-08" db="EMBL/GenBank/DDBJ databases">
        <authorList>
            <person name="Peeters C."/>
        </authorList>
    </citation>
    <scope>NUCLEOTIDE SEQUENCE [LARGE SCALE GENOMIC DNA]</scope>
    <source>
        <strain evidence="1 2">LMG 31013</strain>
    </source>
</reference>
<dbReference type="EMBL" id="CABPRU010000004">
    <property type="protein sequence ID" value="VVE01515.1"/>
    <property type="molecule type" value="Genomic_DNA"/>
</dbReference>
<protein>
    <submittedName>
        <fullName evidence="1">Uncharacterized protein</fullName>
    </submittedName>
</protein>
<dbReference type="Proteomes" id="UP000334380">
    <property type="component" value="Unassembled WGS sequence"/>
</dbReference>
<evidence type="ECO:0000313" key="2">
    <source>
        <dbReference type="Proteomes" id="UP000334380"/>
    </source>
</evidence>
<organism evidence="1 2">
    <name type="scientific">Pandoraea terrigena</name>
    <dbReference type="NCBI Taxonomy" id="2508292"/>
    <lineage>
        <taxon>Bacteria</taxon>
        <taxon>Pseudomonadati</taxon>
        <taxon>Pseudomonadota</taxon>
        <taxon>Betaproteobacteria</taxon>
        <taxon>Burkholderiales</taxon>
        <taxon>Burkholderiaceae</taxon>
        <taxon>Pandoraea</taxon>
    </lineage>
</organism>
<proteinExistence type="predicted"/>
<dbReference type="RefSeq" id="WP_150612802.1">
    <property type="nucleotide sequence ID" value="NZ_CABPRU010000004.1"/>
</dbReference>
<dbReference type="AlphaFoldDB" id="A0A5E4URK2"/>
<sequence length="97" mass="10554">MAEITIEQLRTTIIDNDALAQDGFEEIRAIAKLALMALETPAGQNSPETLARAFEAIWGISERVEGAISSNAEEVGCNYVDSRFESRAKAMAEARHA</sequence>
<accession>A0A5E4URK2</accession>
<name>A0A5E4URK2_9BURK</name>
<keyword evidence="2" id="KW-1185">Reference proteome</keyword>
<evidence type="ECO:0000313" key="1">
    <source>
        <dbReference type="EMBL" id="VVE01515.1"/>
    </source>
</evidence>